<dbReference type="EMBL" id="PGOL01000179">
    <property type="protein sequence ID" value="PKI75321.1"/>
    <property type="molecule type" value="Genomic_DNA"/>
</dbReference>
<dbReference type="STRING" id="22663.A0A2I0L3P3"/>
<proteinExistence type="predicted"/>
<protein>
    <submittedName>
        <fullName evidence="1">Uncharacterized protein</fullName>
    </submittedName>
</protein>
<sequence>MSVLSRASANLAKSAHSCEFIFMLPKFAEPALSCSLQTRRVSSPVRVDFYASQVRGACSLLLLATSSGLLTRLLSRPSLLSYFASSPSLLGRASCNLTGFARPCEFSRASCNLAGTSHSREFTLLLRKFAEPVRLCFLQPCRICSDVQVYFQAWQARRAWSLVLLATSLGLLSRASLLSYFARSPSLLARASCKLAGSAYPGEFALILRQFAEPTRSCFLQPCQVCSALRVYFHTSQVRRACLLVLLVTKPVRRACSLLLLATSLGLLTRESILSGFRSSPSLLARASCDLAGSAQPCKFTLMFRKFAELASSCFLQPCGAAHPCEFTLMLRKFADASRWCFLEPCRVCSPVLVYYHASQVRRAFSLVLLATLPGLPTHPSLFSFHPSSPSLLARSSFNLAWTVQPCEFTLMLPKFAEPARSCFLQPHRMCSPMRVYVHFSQLPGAGSFLLLATSPGLHNLYRACSLLLLATSPGMLTCESILLGFASSPSLLTRASCNLADSAQPCEFTFMFRKFAELASSCFLQPCRVAHPCEFTLMLCKFADASLWCFLEPCRVCSPMRVYYHASQVRRAFSPCFLQPRSDYSTVRIHFRASQVRRAGSLVLFATLPGLLTRVSLL</sequence>
<reference evidence="1 2" key="1">
    <citation type="submission" date="2017-11" db="EMBL/GenBank/DDBJ databases">
        <title>De-novo sequencing of pomegranate (Punica granatum L.) genome.</title>
        <authorList>
            <person name="Akparov Z."/>
            <person name="Amiraslanov A."/>
            <person name="Hajiyeva S."/>
            <person name="Abbasov M."/>
            <person name="Kaur K."/>
            <person name="Hamwieh A."/>
            <person name="Solovyev V."/>
            <person name="Salamov A."/>
            <person name="Braich B."/>
            <person name="Kosarev P."/>
            <person name="Mahmoud A."/>
            <person name="Hajiyev E."/>
            <person name="Babayeva S."/>
            <person name="Izzatullayeva V."/>
            <person name="Mammadov A."/>
            <person name="Mammadov A."/>
            <person name="Sharifova S."/>
            <person name="Ojaghi J."/>
            <person name="Eynullazada K."/>
            <person name="Bayramov B."/>
            <person name="Abdulazimova A."/>
            <person name="Shahmuradov I."/>
        </authorList>
    </citation>
    <scope>NUCLEOTIDE SEQUENCE [LARGE SCALE GENOMIC DNA]</scope>
    <source>
        <strain evidence="2">cv. AG2017</strain>
        <tissue evidence="1">Leaf</tissue>
    </source>
</reference>
<comment type="caution">
    <text evidence="1">The sequence shown here is derived from an EMBL/GenBank/DDBJ whole genome shotgun (WGS) entry which is preliminary data.</text>
</comment>
<evidence type="ECO:0000313" key="1">
    <source>
        <dbReference type="EMBL" id="PKI75321.1"/>
    </source>
</evidence>
<dbReference type="AlphaFoldDB" id="A0A2I0L3P3"/>
<evidence type="ECO:0000313" key="2">
    <source>
        <dbReference type="Proteomes" id="UP000233551"/>
    </source>
</evidence>
<dbReference type="Proteomes" id="UP000233551">
    <property type="component" value="Unassembled WGS sequence"/>
</dbReference>
<gene>
    <name evidence="1" type="ORF">CRG98_004285</name>
</gene>
<keyword evidence="2" id="KW-1185">Reference proteome</keyword>
<accession>A0A2I0L3P3</accession>
<name>A0A2I0L3P3_PUNGR</name>
<organism evidence="1 2">
    <name type="scientific">Punica granatum</name>
    <name type="common">Pomegranate</name>
    <dbReference type="NCBI Taxonomy" id="22663"/>
    <lineage>
        <taxon>Eukaryota</taxon>
        <taxon>Viridiplantae</taxon>
        <taxon>Streptophyta</taxon>
        <taxon>Embryophyta</taxon>
        <taxon>Tracheophyta</taxon>
        <taxon>Spermatophyta</taxon>
        <taxon>Magnoliopsida</taxon>
        <taxon>eudicotyledons</taxon>
        <taxon>Gunneridae</taxon>
        <taxon>Pentapetalae</taxon>
        <taxon>rosids</taxon>
        <taxon>malvids</taxon>
        <taxon>Myrtales</taxon>
        <taxon>Lythraceae</taxon>
        <taxon>Punica</taxon>
    </lineage>
</organism>